<dbReference type="SMART" id="SM00382">
    <property type="entry name" value="AAA"/>
    <property type="match status" value="1"/>
</dbReference>
<protein>
    <submittedName>
        <fullName evidence="5">P-loop containing nucleoside triphosphate hydrolases superfamily protein</fullName>
    </submittedName>
</protein>
<dbReference type="CDD" id="cd02645">
    <property type="entry name" value="R3H_AAA"/>
    <property type="match status" value="1"/>
</dbReference>
<dbReference type="PANTHER" id="PTHR20953">
    <property type="entry name" value="KINASE-RELATED"/>
    <property type="match status" value="1"/>
</dbReference>
<dbReference type="InterPro" id="IPR034081">
    <property type="entry name" value="R3H_AAA"/>
</dbReference>
<keyword evidence="6" id="KW-1185">Reference proteome</keyword>
<dbReference type="PANTHER" id="PTHR20953:SF3">
    <property type="entry name" value="P-LOOP CONTAINING NUCLEOSIDE TRIPHOSPHATE HYDROLASES SUPERFAMILY PROTEIN"/>
    <property type="match status" value="1"/>
</dbReference>
<feature type="domain" description="AAA+ ATPase" evidence="4">
    <location>
        <begin position="197"/>
        <end position="328"/>
    </location>
</feature>
<dbReference type="GO" id="GO:0009507">
    <property type="term" value="C:chloroplast"/>
    <property type="evidence" value="ECO:0007669"/>
    <property type="project" value="TreeGrafter"/>
</dbReference>
<keyword evidence="1" id="KW-0547">Nucleotide-binding</keyword>
<comment type="caution">
    <text evidence="5">The sequence shown here is derived from an EMBL/GenBank/DDBJ whole genome shotgun (WGS) entry which is preliminary data.</text>
</comment>
<dbReference type="GO" id="GO:0016787">
    <property type="term" value="F:hydrolase activity"/>
    <property type="evidence" value="ECO:0007669"/>
    <property type="project" value="UniProtKB-KW"/>
</dbReference>
<dbReference type="InterPro" id="IPR058670">
    <property type="entry name" value="PTPase_dom"/>
</dbReference>
<dbReference type="InterPro" id="IPR003593">
    <property type="entry name" value="AAA+_ATPase"/>
</dbReference>
<organism evidence="5 6">
    <name type="scientific">Rhynchospora pubera</name>
    <dbReference type="NCBI Taxonomy" id="906938"/>
    <lineage>
        <taxon>Eukaryota</taxon>
        <taxon>Viridiplantae</taxon>
        <taxon>Streptophyta</taxon>
        <taxon>Embryophyta</taxon>
        <taxon>Tracheophyta</taxon>
        <taxon>Spermatophyta</taxon>
        <taxon>Magnoliopsida</taxon>
        <taxon>Liliopsida</taxon>
        <taxon>Poales</taxon>
        <taxon>Cyperaceae</taxon>
        <taxon>Cyperoideae</taxon>
        <taxon>Rhynchosporeae</taxon>
        <taxon>Rhynchospora</taxon>
    </lineage>
</organism>
<dbReference type="Proteomes" id="UP001140206">
    <property type="component" value="Chromosome 5"/>
</dbReference>
<name>A0AAV8C0D0_9POAL</name>
<dbReference type="InterPro" id="IPR045735">
    <property type="entry name" value="Spore_III_AA_AAA+_ATPase"/>
</dbReference>
<dbReference type="Gene3D" id="3.40.50.300">
    <property type="entry name" value="P-loop containing nucleotide triphosphate hydrolases"/>
    <property type="match status" value="1"/>
</dbReference>
<proteinExistence type="predicted"/>
<sequence length="652" mass="71304">MPLLRLSFPLLPPPPSLPSTHVPLSFPHLYTPTLPCFPLPPGPTSPFSFPKPKVYNYEDSVSPSSSFAVGDDIDIDIDSSDIGRLLELLPGELRQRVVDHPDRNELVEIVMDLGRRPLARFPSGDFFLSDRPISAQDILHATSQVGDFGEDNRAGISRTLHRISAIRNRKGTIIGLTCRVGRAVTGSANLLRDLVKDGSSLLLIGPPGVGKTTIIREIARMLADDYKKRVMIVDTSNEIAGDGDIPHPGIGGARRLQVPDSDTQHKVLIEAVENHMPQVIVIDEIGTKLEAMAASTIAQRGIQLVATAHGVTIENLVMNPSLEMLVGGIQSVTLGDQEASRRGVQKTVLERQGPSTFTCGVEIISKTELRVHSNLEATVDALLSGRAPYYEVHKFGPDGPIIEIPVKEQMLNFTSTIDVSNENFGIGGALKHDFPRRKERSHDNGFLVCAYGISEKNVSEAIMQLGMDEIIKTTDDMSEADALLALSSKIKKNQHIEEFAKSRGIPIFVTKTNTLVQVRKAVRALVNEHVTVTDAFDGKEQVSPSEKADALEEARLAIEKTVIPNGESVLLLPRSQPIISAQIELIESFRLKCKTVRRDNHIRLRILPLEAGDEENGLYGKILEGIEDLSDDGENGTDGSQNGVARLRRLQD</sequence>
<evidence type="ECO:0000256" key="3">
    <source>
        <dbReference type="SAM" id="MobiDB-lite"/>
    </source>
</evidence>
<reference evidence="5" key="1">
    <citation type="submission" date="2022-08" db="EMBL/GenBank/DDBJ databases">
        <authorList>
            <person name="Marques A."/>
        </authorList>
    </citation>
    <scope>NUCLEOTIDE SEQUENCE</scope>
    <source>
        <strain evidence="5">RhyPub2mFocal</strain>
        <tissue evidence="5">Leaves</tissue>
    </source>
</reference>
<evidence type="ECO:0000313" key="5">
    <source>
        <dbReference type="EMBL" id="KAJ4748874.1"/>
    </source>
</evidence>
<dbReference type="Pfam" id="PF19568">
    <property type="entry name" value="Spore_III_AA"/>
    <property type="match status" value="1"/>
</dbReference>
<dbReference type="EMBL" id="JAMFTS010000005">
    <property type="protein sequence ID" value="KAJ4748874.1"/>
    <property type="molecule type" value="Genomic_DNA"/>
</dbReference>
<keyword evidence="5" id="KW-0378">Hydrolase</keyword>
<keyword evidence="2" id="KW-0067">ATP-binding</keyword>
<dbReference type="GO" id="GO:0005524">
    <property type="term" value="F:ATP binding"/>
    <property type="evidence" value="ECO:0007669"/>
    <property type="project" value="UniProtKB-KW"/>
</dbReference>
<dbReference type="FunFam" id="3.40.50.300:FF:001088">
    <property type="entry name" value="uncharacterized protein ycf45 isoform X2"/>
    <property type="match status" value="1"/>
</dbReference>
<evidence type="ECO:0000256" key="2">
    <source>
        <dbReference type="ARBA" id="ARBA00022840"/>
    </source>
</evidence>
<evidence type="ECO:0000256" key="1">
    <source>
        <dbReference type="ARBA" id="ARBA00022741"/>
    </source>
</evidence>
<dbReference type="InterPro" id="IPR027417">
    <property type="entry name" value="P-loop_NTPase"/>
</dbReference>
<gene>
    <name evidence="5" type="ORF">LUZ62_083279</name>
</gene>
<accession>A0AAV8C0D0</accession>
<dbReference type="Pfam" id="PF25516">
    <property type="entry name" value="PTPase"/>
    <property type="match status" value="1"/>
</dbReference>
<dbReference type="SUPFAM" id="SSF52540">
    <property type="entry name" value="P-loop containing nucleoside triphosphate hydrolases"/>
    <property type="match status" value="1"/>
</dbReference>
<evidence type="ECO:0000313" key="6">
    <source>
        <dbReference type="Proteomes" id="UP001140206"/>
    </source>
</evidence>
<dbReference type="CDD" id="cd00009">
    <property type="entry name" value="AAA"/>
    <property type="match status" value="1"/>
</dbReference>
<feature type="region of interest" description="Disordered" evidence="3">
    <location>
        <begin position="629"/>
        <end position="652"/>
    </location>
</feature>
<dbReference type="AlphaFoldDB" id="A0AAV8C0D0"/>
<evidence type="ECO:0000259" key="4">
    <source>
        <dbReference type="SMART" id="SM00382"/>
    </source>
</evidence>